<reference evidence="3 4" key="1">
    <citation type="submission" date="2021-03" db="EMBL/GenBank/DDBJ databases">
        <title>Pseudidiomarina terrestris, a new bacterium isolated from saline soil.</title>
        <authorList>
            <person name="Galisteo C."/>
            <person name="De La Haba R."/>
            <person name="Sanchez-Porro C."/>
            <person name="Ventosa A."/>
        </authorList>
    </citation>
    <scope>NUCLEOTIDE SEQUENCE [LARGE SCALE GENOMIC DNA]</scope>
    <source>
        <strain evidence="1 4">1APP75-32.1</strain>
        <strain evidence="3">1APR75-15</strain>
        <strain evidence="2">1ASR75-15</strain>
    </source>
</reference>
<dbReference type="Proteomes" id="UP001169492">
    <property type="component" value="Unassembled WGS sequence"/>
</dbReference>
<dbReference type="Proteomes" id="UP001169491">
    <property type="component" value="Unassembled WGS sequence"/>
</dbReference>
<gene>
    <name evidence="1" type="ORF">J6I90_06580</name>
    <name evidence="2" type="ORF">J6I92_04725</name>
</gene>
<proteinExistence type="predicted"/>
<dbReference type="AlphaFoldDB" id="A0AAW7QYL7"/>
<organism evidence="1 4">
    <name type="scientific">Pseudidiomarina terrestris</name>
    <dbReference type="NCBI Taxonomy" id="2820060"/>
    <lineage>
        <taxon>Bacteria</taxon>
        <taxon>Pseudomonadati</taxon>
        <taxon>Pseudomonadota</taxon>
        <taxon>Gammaproteobacteria</taxon>
        <taxon>Alteromonadales</taxon>
        <taxon>Idiomarinaceae</taxon>
        <taxon>Pseudidiomarina</taxon>
    </lineage>
</organism>
<accession>A0AAW7QYL7</accession>
<dbReference type="EMBL" id="JAGGJC010000001">
    <property type="protein sequence ID" value="MDN7129167.1"/>
    <property type="molecule type" value="Genomic_DNA"/>
</dbReference>
<protein>
    <submittedName>
        <fullName evidence="1">Uncharacterized protein</fullName>
    </submittedName>
</protein>
<evidence type="ECO:0000313" key="2">
    <source>
        <dbReference type="EMBL" id="MDN7129167.1"/>
    </source>
</evidence>
<dbReference type="RefSeq" id="WP_301774490.1">
    <property type="nucleotide sequence ID" value="NZ_JAGGJB010000003.1"/>
</dbReference>
<sequence>MMHKHEALFELAQELANNTYGFFHSKGPGIGNHATNQYVRTLAEKANRKFGEDYSEKTISGTSALAVDYYFDDEATIVEVAFGLKNPNTEYEKDVLKAVMAKQNGNAVKKLVFFTKPGGKKK</sequence>
<evidence type="ECO:0000313" key="1">
    <source>
        <dbReference type="EMBL" id="MDN7124542.1"/>
    </source>
</evidence>
<evidence type="ECO:0000313" key="3">
    <source>
        <dbReference type="Proteomes" id="UP001169491"/>
    </source>
</evidence>
<name>A0AAW7QYL7_9GAMM</name>
<evidence type="ECO:0000313" key="4">
    <source>
        <dbReference type="Proteomes" id="UP001169492"/>
    </source>
</evidence>
<comment type="caution">
    <text evidence="1">The sequence shown here is derived from an EMBL/GenBank/DDBJ whole genome shotgun (WGS) entry which is preliminary data.</text>
</comment>
<dbReference type="EMBL" id="JAGGJB010000003">
    <property type="protein sequence ID" value="MDN7124542.1"/>
    <property type="molecule type" value="Genomic_DNA"/>
</dbReference>
<keyword evidence="3" id="KW-1185">Reference proteome</keyword>